<evidence type="ECO:0000313" key="3">
    <source>
        <dbReference type="Proteomes" id="UP000605992"/>
    </source>
</evidence>
<keyword evidence="1" id="KW-0472">Membrane</keyword>
<feature type="transmembrane region" description="Helical" evidence="1">
    <location>
        <begin position="183"/>
        <end position="205"/>
    </location>
</feature>
<keyword evidence="3" id="KW-1185">Reference proteome</keyword>
<name>A0A8J3VFJ7_9ACTN</name>
<keyword evidence="1" id="KW-1133">Transmembrane helix</keyword>
<evidence type="ECO:0000313" key="2">
    <source>
        <dbReference type="EMBL" id="GII57585.1"/>
    </source>
</evidence>
<evidence type="ECO:0000256" key="1">
    <source>
        <dbReference type="SAM" id="Phobius"/>
    </source>
</evidence>
<accession>A0A8J3VFJ7</accession>
<feature type="transmembrane region" description="Helical" evidence="1">
    <location>
        <begin position="211"/>
        <end position="229"/>
    </location>
</feature>
<sequence length="244" mass="26003">MTPISITRILRSTVATVLTLLAGVALVVLAAFLVATIAPGGDRDLHAYEAAARCPAAPSAPAECRWTQEFTVSGVSLTQSRGKLNRVLLMSADGVRWETFYSSDGPVVDGIHKGDRVTGTIWRGLLTEIAAEGASQKTDDAPADIRTRVLILALIIVPTGILMTIACAWRLRRRAAPAPTPGMVATLGLAFGLFFCGLFSPLPLVGRDENFWMVAAVWFPAAAILTAVARNYVTRKRTQDTAAA</sequence>
<organism evidence="2 3">
    <name type="scientific">Planotetraspora thailandica</name>
    <dbReference type="NCBI Taxonomy" id="487172"/>
    <lineage>
        <taxon>Bacteria</taxon>
        <taxon>Bacillati</taxon>
        <taxon>Actinomycetota</taxon>
        <taxon>Actinomycetes</taxon>
        <taxon>Streptosporangiales</taxon>
        <taxon>Streptosporangiaceae</taxon>
        <taxon>Planotetraspora</taxon>
    </lineage>
</organism>
<dbReference type="Proteomes" id="UP000605992">
    <property type="component" value="Unassembled WGS sequence"/>
</dbReference>
<dbReference type="RefSeq" id="WP_203947700.1">
    <property type="nucleotide sequence ID" value="NZ_BOOR01000053.1"/>
</dbReference>
<protein>
    <submittedName>
        <fullName evidence="2">Uncharacterized protein</fullName>
    </submittedName>
</protein>
<reference evidence="2" key="1">
    <citation type="submission" date="2021-01" db="EMBL/GenBank/DDBJ databases">
        <title>Whole genome shotgun sequence of Planotetraspora thailandica NBRC 104271.</title>
        <authorList>
            <person name="Komaki H."/>
            <person name="Tamura T."/>
        </authorList>
    </citation>
    <scope>NUCLEOTIDE SEQUENCE</scope>
    <source>
        <strain evidence="2">NBRC 104271</strain>
    </source>
</reference>
<feature type="transmembrane region" description="Helical" evidence="1">
    <location>
        <begin position="149"/>
        <end position="171"/>
    </location>
</feature>
<dbReference type="EMBL" id="BOOR01000053">
    <property type="protein sequence ID" value="GII57585.1"/>
    <property type="molecule type" value="Genomic_DNA"/>
</dbReference>
<keyword evidence="1" id="KW-0812">Transmembrane</keyword>
<gene>
    <name evidence="2" type="ORF">Pth03_59740</name>
</gene>
<dbReference type="AlphaFoldDB" id="A0A8J3VFJ7"/>
<feature type="transmembrane region" description="Helical" evidence="1">
    <location>
        <begin position="12"/>
        <end position="38"/>
    </location>
</feature>
<proteinExistence type="predicted"/>
<comment type="caution">
    <text evidence="2">The sequence shown here is derived from an EMBL/GenBank/DDBJ whole genome shotgun (WGS) entry which is preliminary data.</text>
</comment>